<organism evidence="2">
    <name type="scientific">Sesamum latifolium</name>
    <dbReference type="NCBI Taxonomy" id="2727402"/>
    <lineage>
        <taxon>Eukaryota</taxon>
        <taxon>Viridiplantae</taxon>
        <taxon>Streptophyta</taxon>
        <taxon>Embryophyta</taxon>
        <taxon>Tracheophyta</taxon>
        <taxon>Spermatophyta</taxon>
        <taxon>Magnoliopsida</taxon>
        <taxon>eudicotyledons</taxon>
        <taxon>Gunneridae</taxon>
        <taxon>Pentapetalae</taxon>
        <taxon>asterids</taxon>
        <taxon>lamiids</taxon>
        <taxon>Lamiales</taxon>
        <taxon>Pedaliaceae</taxon>
        <taxon>Sesamum</taxon>
    </lineage>
</organism>
<evidence type="ECO:0000313" key="2">
    <source>
        <dbReference type="EMBL" id="KAL0407299.1"/>
    </source>
</evidence>
<reference evidence="2" key="2">
    <citation type="journal article" date="2024" name="Plant">
        <title>Genomic evolution and insights into agronomic trait innovations of Sesamum species.</title>
        <authorList>
            <person name="Miao H."/>
            <person name="Wang L."/>
            <person name="Qu L."/>
            <person name="Liu H."/>
            <person name="Sun Y."/>
            <person name="Le M."/>
            <person name="Wang Q."/>
            <person name="Wei S."/>
            <person name="Zheng Y."/>
            <person name="Lin W."/>
            <person name="Duan Y."/>
            <person name="Cao H."/>
            <person name="Xiong S."/>
            <person name="Wang X."/>
            <person name="Wei L."/>
            <person name="Li C."/>
            <person name="Ma Q."/>
            <person name="Ju M."/>
            <person name="Zhao R."/>
            <person name="Li G."/>
            <person name="Mu C."/>
            <person name="Tian Q."/>
            <person name="Mei H."/>
            <person name="Zhang T."/>
            <person name="Gao T."/>
            <person name="Zhang H."/>
        </authorList>
    </citation>
    <scope>NUCLEOTIDE SEQUENCE</scope>
    <source>
        <strain evidence="2">KEN1</strain>
    </source>
</reference>
<evidence type="ECO:0008006" key="3">
    <source>
        <dbReference type="Google" id="ProtNLM"/>
    </source>
</evidence>
<protein>
    <recommendedName>
        <fullName evidence="3">Reverse transcriptase zinc-binding domain-containing protein</fullName>
    </recommendedName>
</protein>
<comment type="caution">
    <text evidence="2">The sequence shown here is derived from an EMBL/GenBank/DDBJ whole genome shotgun (WGS) entry which is preliminary data.</text>
</comment>
<sequence length="473" mass="53683">MFCNAEERSVVIFKEALTEFSLHAGLVANPGKSQIIISKSATHLQHTLCVVLGFQLGSLPLKYLGIPLVSSRFTIHDCQPLIRKLEQRIATWGSNSMSYAARLQLIKSVLYALFYYWGQAFILPKESSRRLKISCAVSFGKGMKTEDVQKFHGTQLCTPTENGGLRLRHIDGINQALMMHHLWDLITHNDASLWIENGAGTYLWEDPWHPLGVLIHRFPSITRTIGIPQRTKVHYLLSHREWTWPSSMRCEIAEITDSLPPLQGIVDMLAIQGKLATADTPWLILSTRICILCDDIILETHDHLFFQCRYSRQCLRILKQCDSSGRVSLGILAYFGLVKSGGNLENSVESLLVELGLSSSFTVVALYLLTIYAIYLSPNIKGDITDRVMTALGHCGDLAKFVVELQKLLNKSRAEKEYWKEETMRWDLRCRERTGKIVELEGKLKEQKQAGKAQVEQLQAEIRDLRHNKQSLH</sequence>
<dbReference type="EMBL" id="JACGWN010000014">
    <property type="protein sequence ID" value="KAL0407299.1"/>
    <property type="molecule type" value="Genomic_DNA"/>
</dbReference>
<gene>
    <name evidence="2" type="ORF">Slati_4043800</name>
</gene>
<keyword evidence="1" id="KW-0175">Coiled coil</keyword>
<dbReference type="PANTHER" id="PTHR33116:SF78">
    <property type="entry name" value="OS12G0587133 PROTEIN"/>
    <property type="match status" value="1"/>
</dbReference>
<reference evidence="2" key="1">
    <citation type="submission" date="2020-06" db="EMBL/GenBank/DDBJ databases">
        <authorList>
            <person name="Li T."/>
            <person name="Hu X."/>
            <person name="Zhang T."/>
            <person name="Song X."/>
            <person name="Zhang H."/>
            <person name="Dai N."/>
            <person name="Sheng W."/>
            <person name="Hou X."/>
            <person name="Wei L."/>
        </authorList>
    </citation>
    <scope>NUCLEOTIDE SEQUENCE</scope>
    <source>
        <strain evidence="2">KEN1</strain>
        <tissue evidence="2">Leaf</tissue>
    </source>
</reference>
<name>A0AAW2TS63_9LAMI</name>
<evidence type="ECO:0000256" key="1">
    <source>
        <dbReference type="SAM" id="Coils"/>
    </source>
</evidence>
<accession>A0AAW2TS63</accession>
<proteinExistence type="predicted"/>
<dbReference type="PANTHER" id="PTHR33116">
    <property type="entry name" value="REVERSE TRANSCRIPTASE ZINC-BINDING DOMAIN-CONTAINING PROTEIN-RELATED-RELATED"/>
    <property type="match status" value="1"/>
</dbReference>
<dbReference type="AlphaFoldDB" id="A0AAW2TS63"/>
<feature type="coiled-coil region" evidence="1">
    <location>
        <begin position="402"/>
        <end position="468"/>
    </location>
</feature>